<dbReference type="GO" id="GO:0000155">
    <property type="term" value="F:phosphorelay sensor kinase activity"/>
    <property type="evidence" value="ECO:0007669"/>
    <property type="project" value="InterPro"/>
</dbReference>
<dbReference type="InterPro" id="IPR013655">
    <property type="entry name" value="PAS_fold_3"/>
</dbReference>
<evidence type="ECO:0000259" key="10">
    <source>
        <dbReference type="PROSITE" id="PS50112"/>
    </source>
</evidence>
<dbReference type="Pfam" id="PF00512">
    <property type="entry name" value="HisKA"/>
    <property type="match status" value="1"/>
</dbReference>
<comment type="catalytic activity">
    <reaction evidence="1">
        <text>ATP + protein L-histidine = ADP + protein N-phospho-L-histidine.</text>
        <dbReference type="EC" id="2.7.13.3"/>
    </reaction>
</comment>
<dbReference type="InterPro" id="IPR004358">
    <property type="entry name" value="Sig_transdc_His_kin-like_C"/>
</dbReference>
<dbReference type="CDD" id="cd00082">
    <property type="entry name" value="HisKA"/>
    <property type="match status" value="1"/>
</dbReference>
<dbReference type="PROSITE" id="PS50112">
    <property type="entry name" value="PAS"/>
    <property type="match status" value="1"/>
</dbReference>
<dbReference type="InterPro" id="IPR029016">
    <property type="entry name" value="GAF-like_dom_sf"/>
</dbReference>
<dbReference type="PROSITE" id="PS50109">
    <property type="entry name" value="HIS_KIN"/>
    <property type="match status" value="1"/>
</dbReference>
<feature type="region of interest" description="Disordered" evidence="8">
    <location>
        <begin position="1"/>
        <end position="30"/>
    </location>
</feature>
<feature type="domain" description="PAS" evidence="10">
    <location>
        <begin position="217"/>
        <end position="288"/>
    </location>
</feature>
<dbReference type="Gene3D" id="1.10.287.130">
    <property type="match status" value="1"/>
</dbReference>
<accession>A0A4R6SSK4</accession>
<feature type="domain" description="PAC" evidence="11">
    <location>
        <begin position="291"/>
        <end position="344"/>
    </location>
</feature>
<dbReference type="Gene3D" id="3.30.450.20">
    <property type="entry name" value="PAS domain"/>
    <property type="match status" value="1"/>
</dbReference>
<evidence type="ECO:0000256" key="1">
    <source>
        <dbReference type="ARBA" id="ARBA00000085"/>
    </source>
</evidence>
<keyword evidence="6" id="KW-0902">Two-component regulatory system</keyword>
<dbReference type="Gene3D" id="3.30.450.40">
    <property type="match status" value="1"/>
</dbReference>
<dbReference type="InterPro" id="IPR035965">
    <property type="entry name" value="PAS-like_dom_sf"/>
</dbReference>
<dbReference type="SUPFAM" id="SSF55781">
    <property type="entry name" value="GAF domain-like"/>
    <property type="match status" value="1"/>
</dbReference>
<sequence length="565" mass="63536">MTKNSSANIPTGKIDHHTNSNADGNQSKFPIPTNEMERIAALRSYHILDTAEEKDFDDLTMLASAICQTPIALVSLVDKDRQWFKSHRGLPARETPRAYSFCAHGITSAENILVVPDAKLDHRFKENPLVTGDPNIVFYAGVPLVNSDGFALGSLCVIDRQTRELTADQIQALVILANHVVDKLELRRTIIEQAATYKELTLSNEKLVAAHHELKGTQLKLKQAIETGKMDTWSINPATFEVTMSDFIKEMFGFPLDREIAMEEILAAIDPDYREMLLTVLKNAVEKQMPSDTEYPITNQITNERLWVKATGKVYYDSNGIPSEYSGMFMDITERKLDEIRKNDFIGMVSHELKTPLTSLNGYIQILHKKAAKSGDVFFAGLLNKSVAQIRKMTTMINSFLNVSRLQSGKILLQKQEFGMDELIRNTIEDFTASEINHTISYDGCGSTRIYADSDKIGNVISNLISNAIKYSPIETDITIACRVLNDEIEISVKDDGMGISEQDLERLFERYYRVETKSTELISGFGIGLYLCSEIIQIHQGKIWAESEIETGSTFYFTLPLTRV</sequence>
<keyword evidence="4" id="KW-0808">Transferase</keyword>
<dbReference type="CDD" id="cd00130">
    <property type="entry name" value="PAS"/>
    <property type="match status" value="1"/>
</dbReference>
<dbReference type="OrthoDB" id="9813151at2"/>
<evidence type="ECO:0000313" key="12">
    <source>
        <dbReference type="EMBL" id="TDQ06883.1"/>
    </source>
</evidence>
<dbReference type="FunFam" id="3.30.565.10:FF:000006">
    <property type="entry name" value="Sensor histidine kinase WalK"/>
    <property type="match status" value="1"/>
</dbReference>
<dbReference type="SUPFAM" id="SSF55785">
    <property type="entry name" value="PYP-like sensor domain (PAS domain)"/>
    <property type="match status" value="1"/>
</dbReference>
<name>A0A4R6SSK4_9SPHI</name>
<evidence type="ECO:0000256" key="4">
    <source>
        <dbReference type="ARBA" id="ARBA00022679"/>
    </source>
</evidence>
<evidence type="ECO:0000256" key="8">
    <source>
        <dbReference type="SAM" id="MobiDB-lite"/>
    </source>
</evidence>
<comment type="caution">
    <text evidence="12">The sequence shown here is derived from an EMBL/GenBank/DDBJ whole genome shotgun (WGS) entry which is preliminary data.</text>
</comment>
<evidence type="ECO:0000256" key="2">
    <source>
        <dbReference type="ARBA" id="ARBA00012438"/>
    </source>
</evidence>
<dbReference type="EMBL" id="SNYC01000007">
    <property type="protein sequence ID" value="TDQ06883.1"/>
    <property type="molecule type" value="Genomic_DNA"/>
</dbReference>
<dbReference type="InterPro" id="IPR003594">
    <property type="entry name" value="HATPase_dom"/>
</dbReference>
<evidence type="ECO:0000256" key="5">
    <source>
        <dbReference type="ARBA" id="ARBA00022777"/>
    </source>
</evidence>
<dbReference type="InterPro" id="IPR036097">
    <property type="entry name" value="HisK_dim/P_sf"/>
</dbReference>
<dbReference type="Pfam" id="PF08447">
    <property type="entry name" value="PAS_3"/>
    <property type="match status" value="1"/>
</dbReference>
<keyword evidence="13" id="KW-1185">Reference proteome</keyword>
<dbReference type="GO" id="GO:0004721">
    <property type="term" value="F:phosphoprotein phosphatase activity"/>
    <property type="evidence" value="ECO:0007669"/>
    <property type="project" value="TreeGrafter"/>
</dbReference>
<dbReference type="PANTHER" id="PTHR45453:SF1">
    <property type="entry name" value="PHOSPHATE REGULON SENSOR PROTEIN PHOR"/>
    <property type="match status" value="1"/>
</dbReference>
<dbReference type="Pfam" id="PF02518">
    <property type="entry name" value="HATPase_c"/>
    <property type="match status" value="1"/>
</dbReference>
<dbReference type="GO" id="GO:0016036">
    <property type="term" value="P:cellular response to phosphate starvation"/>
    <property type="evidence" value="ECO:0007669"/>
    <property type="project" value="TreeGrafter"/>
</dbReference>
<dbReference type="PRINTS" id="PR00344">
    <property type="entry name" value="BCTRLSENSOR"/>
</dbReference>
<dbReference type="GO" id="GO:0005886">
    <property type="term" value="C:plasma membrane"/>
    <property type="evidence" value="ECO:0007669"/>
    <property type="project" value="TreeGrafter"/>
</dbReference>
<dbReference type="SUPFAM" id="SSF47384">
    <property type="entry name" value="Homodimeric domain of signal transducing histidine kinase"/>
    <property type="match status" value="1"/>
</dbReference>
<dbReference type="SMART" id="SM00388">
    <property type="entry name" value="HisKA"/>
    <property type="match status" value="1"/>
</dbReference>
<dbReference type="SMART" id="SM00065">
    <property type="entry name" value="GAF"/>
    <property type="match status" value="1"/>
</dbReference>
<dbReference type="SUPFAM" id="SSF55874">
    <property type="entry name" value="ATPase domain of HSP90 chaperone/DNA topoisomerase II/histidine kinase"/>
    <property type="match status" value="1"/>
</dbReference>
<dbReference type="Proteomes" id="UP000295620">
    <property type="component" value="Unassembled WGS sequence"/>
</dbReference>
<dbReference type="InterPro" id="IPR036890">
    <property type="entry name" value="HATPase_C_sf"/>
</dbReference>
<feature type="domain" description="Histidine kinase" evidence="9">
    <location>
        <begin position="348"/>
        <end position="564"/>
    </location>
</feature>
<dbReference type="AlphaFoldDB" id="A0A4R6SSK4"/>
<evidence type="ECO:0000259" key="11">
    <source>
        <dbReference type="PROSITE" id="PS50113"/>
    </source>
</evidence>
<keyword evidence="5" id="KW-0418">Kinase</keyword>
<reference evidence="12 13" key="1">
    <citation type="submission" date="2019-03" db="EMBL/GenBank/DDBJ databases">
        <title>Genomic Encyclopedia of Archaeal and Bacterial Type Strains, Phase II (KMG-II): from individual species to whole genera.</title>
        <authorList>
            <person name="Goeker M."/>
        </authorList>
    </citation>
    <scope>NUCLEOTIDE SEQUENCE [LARGE SCALE GENOMIC DNA]</scope>
    <source>
        <strain evidence="12 13">DSM 19035</strain>
    </source>
</reference>
<dbReference type="CDD" id="cd00075">
    <property type="entry name" value="HATPase"/>
    <property type="match status" value="1"/>
</dbReference>
<dbReference type="PANTHER" id="PTHR45453">
    <property type="entry name" value="PHOSPHATE REGULON SENSOR PROTEIN PHOR"/>
    <property type="match status" value="1"/>
</dbReference>
<dbReference type="Pfam" id="PF01590">
    <property type="entry name" value="GAF"/>
    <property type="match status" value="1"/>
</dbReference>
<dbReference type="Gene3D" id="3.30.565.10">
    <property type="entry name" value="Histidine kinase-like ATPase, C-terminal domain"/>
    <property type="match status" value="1"/>
</dbReference>
<evidence type="ECO:0000259" key="9">
    <source>
        <dbReference type="PROSITE" id="PS50109"/>
    </source>
</evidence>
<dbReference type="InterPro" id="IPR003661">
    <property type="entry name" value="HisK_dim/P_dom"/>
</dbReference>
<keyword evidence="3" id="KW-0597">Phosphoprotein</keyword>
<dbReference type="SMART" id="SM00387">
    <property type="entry name" value="HATPase_c"/>
    <property type="match status" value="1"/>
</dbReference>
<evidence type="ECO:0000256" key="6">
    <source>
        <dbReference type="ARBA" id="ARBA00023012"/>
    </source>
</evidence>
<dbReference type="InterPro" id="IPR000014">
    <property type="entry name" value="PAS"/>
</dbReference>
<dbReference type="RefSeq" id="WP_133577713.1">
    <property type="nucleotide sequence ID" value="NZ_SNYC01000007.1"/>
</dbReference>
<dbReference type="InterPro" id="IPR003018">
    <property type="entry name" value="GAF"/>
</dbReference>
<evidence type="ECO:0000256" key="7">
    <source>
        <dbReference type="ARBA" id="ARBA00023136"/>
    </source>
</evidence>
<dbReference type="InterPro" id="IPR000700">
    <property type="entry name" value="PAS-assoc_C"/>
</dbReference>
<protein>
    <recommendedName>
        <fullName evidence="2">histidine kinase</fullName>
        <ecNumber evidence="2">2.7.13.3</ecNumber>
    </recommendedName>
</protein>
<dbReference type="InterPro" id="IPR005467">
    <property type="entry name" value="His_kinase_dom"/>
</dbReference>
<keyword evidence="7" id="KW-0472">Membrane</keyword>
<dbReference type="InterPro" id="IPR050351">
    <property type="entry name" value="BphY/WalK/GraS-like"/>
</dbReference>
<proteinExistence type="predicted"/>
<feature type="compositionally biased region" description="Polar residues" evidence="8">
    <location>
        <begin position="19"/>
        <end position="28"/>
    </location>
</feature>
<gene>
    <name evidence="12" type="ORF">ATK78_3895</name>
</gene>
<evidence type="ECO:0000313" key="13">
    <source>
        <dbReference type="Proteomes" id="UP000295620"/>
    </source>
</evidence>
<dbReference type="PROSITE" id="PS50113">
    <property type="entry name" value="PAC"/>
    <property type="match status" value="1"/>
</dbReference>
<dbReference type="EC" id="2.7.13.3" evidence="2"/>
<organism evidence="12 13">
    <name type="scientific">Pedobacter metabolipauper</name>
    <dbReference type="NCBI Taxonomy" id="425513"/>
    <lineage>
        <taxon>Bacteria</taxon>
        <taxon>Pseudomonadati</taxon>
        <taxon>Bacteroidota</taxon>
        <taxon>Sphingobacteriia</taxon>
        <taxon>Sphingobacteriales</taxon>
        <taxon>Sphingobacteriaceae</taxon>
        <taxon>Pedobacter</taxon>
    </lineage>
</organism>
<evidence type="ECO:0000256" key="3">
    <source>
        <dbReference type="ARBA" id="ARBA00022553"/>
    </source>
</evidence>